<dbReference type="PROSITE" id="PS50237">
    <property type="entry name" value="HECT"/>
    <property type="match status" value="1"/>
</dbReference>
<organism evidence="18 19">
    <name type="scientific">Vitrella brassicaformis (strain CCMP3155)</name>
    <dbReference type="NCBI Taxonomy" id="1169540"/>
    <lineage>
        <taxon>Eukaryota</taxon>
        <taxon>Sar</taxon>
        <taxon>Alveolata</taxon>
        <taxon>Colpodellida</taxon>
        <taxon>Vitrellaceae</taxon>
        <taxon>Vitrella</taxon>
    </lineage>
</organism>
<dbReference type="PROSITE" id="PS50297">
    <property type="entry name" value="ANK_REP_REGION"/>
    <property type="match status" value="1"/>
</dbReference>
<dbReference type="GO" id="GO:0061630">
    <property type="term" value="F:ubiquitin protein ligase activity"/>
    <property type="evidence" value="ECO:0007669"/>
    <property type="project" value="UniProtKB-EC"/>
</dbReference>
<dbReference type="Pfam" id="PF00023">
    <property type="entry name" value="Ank"/>
    <property type="match status" value="1"/>
</dbReference>
<dbReference type="VEuPathDB" id="CryptoDB:Vbra_19932"/>
<evidence type="ECO:0000256" key="6">
    <source>
        <dbReference type="ARBA" id="ARBA00022786"/>
    </source>
</evidence>
<feature type="compositionally biased region" description="Basic residues" evidence="16">
    <location>
        <begin position="160"/>
        <end position="179"/>
    </location>
</feature>
<name>A0A0G4H8C7_VITBC</name>
<sequence>MVRTRRDDRLDEGEEEENRVISQRSARRRRLSRAALGDDDESNKKDNNNSSESSDDKLATRSKKRRKTVIDEDDDEIGGGAPVAAAAAAAAAHNHNDNDSGSDVVSRRKKRRLRPTEEVDNEDEEMQSHQDDADGDAGLVFPEEEAPAAAAAVPSLSRNNQKKRKSEKKMKEKGKRRGHRDFPVFNFRRRGTVSSDEESDLSETMHRQPAAADDTSQDEGVPAASDVSSMDDFIDDSGEGAGEEDDGAGEGEGPTHKWEEDLTPPADLFRISKKQANPLVKALQRFKGLDELSKGLKKMPRNAKRETQIAVAICWAITHGQMDSAALFANSCAPAMAKEVSFGRTPIHIAAACETDEALQLLLAARDGDSFPPAAAAAAASSARSKAASGGDGLRLVTDEEDRSPLHYCAMYGNAKGCQLIVDTICGEEGMDWGEFEKWIQPDSNGASPFFHSAARGHTAVLQVLIDGASMWTDDHSRSTWSLANLIHHPVGGGKHTALHVAAKNGDAQALQSLLSVRGVDAAKQTKAGKRGALPDGIGGRNTPLHFAAYDVHTDALRVLLSHFRQRHLSADVLNEEGQTPLHVACLQGHLECARELLQSGAAVTARDKARATPLHFASIPSASNKNDIIRLLLSHRADPTAVDLRGWPPLLYADFTREGPDGGRSLEQREILATLFEANPEGQLERLASGALHGNDASARQIRKLIRYLCTVPSFFAVLNAYLRTNSRIEKLDTHLSFLRTMADRGYTVLDFDNKNRWLAYLINKARTKHTRDYNYRRAAQLLAYYDFSTGPATAHSHLMAAFPPPEHLDTWEFDPREGYIDTRNDNEIVFFERHYSLMVERTQLSQSVARQLLQKNRNMLLTPRPNVQFKLHGREEEGICLGPQREMWDALHGVFAAQAGQAHAATTEEGASSSPLSAFEANPSGGRYLLPKIDIDQDDNTLSFYEGLGRLLGTAFVNGETIAFPLALAGWAYLLRKEPLEAGAEEETVEVELMEQWDQNLYKNWQDLVKMELQGSINEGLISFQVPVGEGRSEQVDLVPNGENVEVTDDNKEQFVYLATTSRLWGVRRQGLERLRQGLQYVLPGEWISILTPAELELCVRGTGTEPLNVDDWEANTTYGERYTADSDQIRWFWSFVRRLHENEQRLLLRFATGTSHPPAGGFAHLLGLGGQTLFRICRDREEDAATMRLPRAATCFNTLYLPPYKSSALLEEKVFVACRYGSQGFTTA</sequence>
<evidence type="ECO:0000256" key="12">
    <source>
        <dbReference type="ARBA" id="ARBA00041409"/>
    </source>
</evidence>
<evidence type="ECO:0000256" key="5">
    <source>
        <dbReference type="ARBA" id="ARBA00022679"/>
    </source>
</evidence>
<dbReference type="GO" id="GO:0005783">
    <property type="term" value="C:endoplasmic reticulum"/>
    <property type="evidence" value="ECO:0007669"/>
    <property type="project" value="UniProtKB-SubCell"/>
</dbReference>
<proteinExistence type="predicted"/>
<dbReference type="Proteomes" id="UP000041254">
    <property type="component" value="Unassembled WGS sequence"/>
</dbReference>
<dbReference type="InterPro" id="IPR002110">
    <property type="entry name" value="Ankyrin_rpt"/>
</dbReference>
<dbReference type="Gene3D" id="3.90.1750.10">
    <property type="entry name" value="Hect, E3 ligase catalytic domains"/>
    <property type="match status" value="1"/>
</dbReference>
<reference evidence="18 19" key="1">
    <citation type="submission" date="2014-11" db="EMBL/GenBank/DDBJ databases">
        <authorList>
            <person name="Zhu J."/>
            <person name="Qi W."/>
            <person name="Song R."/>
        </authorList>
    </citation>
    <scope>NUCLEOTIDE SEQUENCE [LARGE SCALE GENOMIC DNA]</scope>
</reference>
<evidence type="ECO:0000256" key="13">
    <source>
        <dbReference type="ARBA" id="ARBA00042378"/>
    </source>
</evidence>
<evidence type="ECO:0000256" key="8">
    <source>
        <dbReference type="ARBA" id="ARBA00023034"/>
    </source>
</evidence>
<evidence type="ECO:0000256" key="9">
    <source>
        <dbReference type="ARBA" id="ARBA00023306"/>
    </source>
</evidence>
<dbReference type="InterPro" id="IPR036770">
    <property type="entry name" value="Ankyrin_rpt-contain_sf"/>
</dbReference>
<dbReference type="SMART" id="SM00248">
    <property type="entry name" value="ANK"/>
    <property type="match status" value="7"/>
</dbReference>
<comment type="pathway">
    <text evidence="3">Protein modification; protein ubiquitination.</text>
</comment>
<evidence type="ECO:0000256" key="3">
    <source>
        <dbReference type="ARBA" id="ARBA00004906"/>
    </source>
</evidence>
<dbReference type="PANTHER" id="PTHR11254:SF429">
    <property type="entry name" value="E3 UBIQUITIN-PROTEIN LIGASE SU(DX)"/>
    <property type="match status" value="1"/>
</dbReference>
<feature type="repeat" description="ANK" evidence="14">
    <location>
        <begin position="610"/>
        <end position="645"/>
    </location>
</feature>
<dbReference type="SUPFAM" id="SSF56204">
    <property type="entry name" value="Hect, E3 ligase catalytic domain"/>
    <property type="match status" value="1"/>
</dbReference>
<protein>
    <recommendedName>
        <fullName evidence="11">E3 ubiquitin-protein ligase HACE1</fullName>
        <ecNumber evidence="4">2.3.2.26</ecNumber>
    </recommendedName>
    <alternativeName>
        <fullName evidence="13">HECT domain and ankyrin repeat-containing E3 ubiquitin-protein ligase 1</fullName>
    </alternativeName>
    <alternativeName>
        <fullName evidence="12">HECT-type E3 ubiquitin transferase HACE1</fullName>
    </alternativeName>
</protein>
<dbReference type="AlphaFoldDB" id="A0A0G4H8C7"/>
<evidence type="ECO:0000256" key="15">
    <source>
        <dbReference type="PROSITE-ProRule" id="PRU00104"/>
    </source>
</evidence>
<dbReference type="EC" id="2.3.2.26" evidence="4"/>
<evidence type="ECO:0000256" key="7">
    <source>
        <dbReference type="ARBA" id="ARBA00022824"/>
    </source>
</evidence>
<dbReference type="SMART" id="SM00119">
    <property type="entry name" value="HECTc"/>
    <property type="match status" value="1"/>
</dbReference>
<dbReference type="Gene3D" id="3.30.2410.10">
    <property type="entry name" value="Hect, E3 ligase catalytic domain"/>
    <property type="match status" value="1"/>
</dbReference>
<dbReference type="InterPro" id="IPR050409">
    <property type="entry name" value="E3_ubiq-protein_ligase"/>
</dbReference>
<dbReference type="Gene3D" id="3.30.2160.10">
    <property type="entry name" value="Hect, E3 ligase catalytic domain"/>
    <property type="match status" value="1"/>
</dbReference>
<dbReference type="SUPFAM" id="SSF48403">
    <property type="entry name" value="Ankyrin repeat"/>
    <property type="match status" value="1"/>
</dbReference>
<evidence type="ECO:0000313" key="19">
    <source>
        <dbReference type="Proteomes" id="UP000041254"/>
    </source>
</evidence>
<dbReference type="GO" id="GO:0043161">
    <property type="term" value="P:proteasome-mediated ubiquitin-dependent protein catabolic process"/>
    <property type="evidence" value="ECO:0007669"/>
    <property type="project" value="TreeGrafter"/>
</dbReference>
<feature type="region of interest" description="Disordered" evidence="16">
    <location>
        <begin position="1"/>
        <end position="261"/>
    </location>
</feature>
<dbReference type="Gene3D" id="1.25.40.20">
    <property type="entry name" value="Ankyrin repeat-containing domain"/>
    <property type="match status" value="2"/>
</dbReference>
<keyword evidence="8" id="KW-0333">Golgi apparatus</keyword>
<comment type="catalytic activity">
    <reaction evidence="1">
        <text>S-ubiquitinyl-[E2 ubiquitin-conjugating enzyme]-L-cysteine + [acceptor protein]-L-lysine = [E2 ubiquitin-conjugating enzyme]-L-cysteine + N(6)-ubiquitinyl-[acceptor protein]-L-lysine.</text>
        <dbReference type="EC" id="2.3.2.26"/>
    </reaction>
</comment>
<dbReference type="Pfam" id="PF12796">
    <property type="entry name" value="Ank_2"/>
    <property type="match status" value="1"/>
</dbReference>
<comment type="subcellular location">
    <subcellularLocation>
        <location evidence="2">Endoplasmic reticulum</location>
    </subcellularLocation>
    <subcellularLocation>
        <location evidence="10">Golgi apparatus</location>
        <location evidence="10">Golgi stack membrane</location>
    </subcellularLocation>
</comment>
<dbReference type="InterPro" id="IPR000569">
    <property type="entry name" value="HECT_dom"/>
</dbReference>
<keyword evidence="9" id="KW-0131">Cell cycle</keyword>
<evidence type="ECO:0000256" key="4">
    <source>
        <dbReference type="ARBA" id="ARBA00012485"/>
    </source>
</evidence>
<evidence type="ECO:0000256" key="1">
    <source>
        <dbReference type="ARBA" id="ARBA00000885"/>
    </source>
</evidence>
<feature type="active site" description="Glycyl thioester intermediate" evidence="15">
    <location>
        <position position="1198"/>
    </location>
</feature>
<dbReference type="InParanoid" id="A0A0G4H8C7"/>
<evidence type="ECO:0000256" key="10">
    <source>
        <dbReference type="ARBA" id="ARBA00037859"/>
    </source>
</evidence>
<evidence type="ECO:0000259" key="17">
    <source>
        <dbReference type="PROSITE" id="PS50237"/>
    </source>
</evidence>
<evidence type="ECO:0000256" key="14">
    <source>
        <dbReference type="PROSITE-ProRule" id="PRU00023"/>
    </source>
</evidence>
<dbReference type="PROSITE" id="PS50088">
    <property type="entry name" value="ANK_REPEAT"/>
    <property type="match status" value="2"/>
</dbReference>
<evidence type="ECO:0000256" key="16">
    <source>
        <dbReference type="SAM" id="MobiDB-lite"/>
    </source>
</evidence>
<feature type="repeat" description="ANK" evidence="14">
    <location>
        <begin position="577"/>
        <end position="609"/>
    </location>
</feature>
<keyword evidence="5" id="KW-0808">Transferase</keyword>
<dbReference type="PRINTS" id="PR01415">
    <property type="entry name" value="ANKYRIN"/>
</dbReference>
<feature type="compositionally biased region" description="Acidic residues" evidence="16">
    <location>
        <begin position="232"/>
        <end position="249"/>
    </location>
</feature>
<dbReference type="STRING" id="1169540.A0A0G4H8C7"/>
<evidence type="ECO:0000313" key="18">
    <source>
        <dbReference type="EMBL" id="CEM40115.1"/>
    </source>
</evidence>
<dbReference type="OrthoDB" id="408812at2759"/>
<dbReference type="GO" id="GO:0016567">
    <property type="term" value="P:protein ubiquitination"/>
    <property type="evidence" value="ECO:0007669"/>
    <property type="project" value="TreeGrafter"/>
</dbReference>
<dbReference type="InterPro" id="IPR035983">
    <property type="entry name" value="Hect_E3_ubiquitin_ligase"/>
</dbReference>
<dbReference type="PANTHER" id="PTHR11254">
    <property type="entry name" value="HECT DOMAIN UBIQUITIN-PROTEIN LIGASE"/>
    <property type="match status" value="1"/>
</dbReference>
<evidence type="ECO:0000256" key="2">
    <source>
        <dbReference type="ARBA" id="ARBA00004240"/>
    </source>
</evidence>
<evidence type="ECO:0000256" key="11">
    <source>
        <dbReference type="ARBA" id="ARBA00040370"/>
    </source>
</evidence>
<accession>A0A0G4H8C7</accession>
<dbReference type="Pfam" id="PF00632">
    <property type="entry name" value="HECT"/>
    <property type="match status" value="1"/>
</dbReference>
<keyword evidence="14" id="KW-0040">ANK repeat</keyword>
<keyword evidence="6 15" id="KW-0833">Ubl conjugation pathway</keyword>
<dbReference type="GO" id="GO:0032580">
    <property type="term" value="C:Golgi cisterna membrane"/>
    <property type="evidence" value="ECO:0007669"/>
    <property type="project" value="UniProtKB-SubCell"/>
</dbReference>
<gene>
    <name evidence="18" type="ORF">Vbra_19932</name>
</gene>
<feature type="domain" description="HECT" evidence="17">
    <location>
        <begin position="887"/>
        <end position="1231"/>
    </location>
</feature>
<keyword evidence="19" id="KW-1185">Reference proteome</keyword>
<keyword evidence="7" id="KW-0256">Endoplasmic reticulum</keyword>
<dbReference type="EMBL" id="CDMY01001064">
    <property type="protein sequence ID" value="CEM40115.1"/>
    <property type="molecule type" value="Genomic_DNA"/>
</dbReference>